<dbReference type="AlphaFoldDB" id="A0A7I9VKJ5"/>
<dbReference type="Pfam" id="PF20296">
    <property type="entry name" value="MTaX1"/>
    <property type="match status" value="1"/>
</dbReference>
<gene>
    <name evidence="2" type="ORF">AMYX_13800</name>
</gene>
<sequence length="132" mass="14385">MYTLVGGVGTKRAQEHKAVLRVPGQKVGHYASFDFSGDRLALLVAYNRQLDVFVLWDASLHPRFKHGGNMQVHENTVLKAAALGRAEQTRVLSGGEREVVIACQSSTLAKALEDRVSWTGGVPEAKWAALQS</sequence>
<dbReference type="EMBL" id="BJTG01000003">
    <property type="protein sequence ID" value="GEJ56639.1"/>
    <property type="molecule type" value="Genomic_DNA"/>
</dbReference>
<evidence type="ECO:0000259" key="1">
    <source>
        <dbReference type="Pfam" id="PF20296"/>
    </source>
</evidence>
<protein>
    <recommendedName>
        <fullName evidence="1">Methylase-associated X1 domain-containing protein</fullName>
    </recommendedName>
</protein>
<dbReference type="InterPro" id="IPR046894">
    <property type="entry name" value="MTaX1"/>
</dbReference>
<reference evidence="3" key="1">
    <citation type="journal article" date="2020" name="Appl. Environ. Microbiol.">
        <title>Diazotrophic Anaeromyxobacter Isolates from Soils.</title>
        <authorList>
            <person name="Masuda Y."/>
            <person name="Yamanaka H."/>
            <person name="Xu Z.X."/>
            <person name="Shiratori Y."/>
            <person name="Aono T."/>
            <person name="Amachi S."/>
            <person name="Senoo K."/>
            <person name="Itoh H."/>
        </authorList>
    </citation>
    <scope>NUCLEOTIDE SEQUENCE [LARGE SCALE GENOMIC DNA]</scope>
    <source>
        <strain evidence="3">R267</strain>
    </source>
</reference>
<evidence type="ECO:0000313" key="2">
    <source>
        <dbReference type="EMBL" id="GEJ56639.1"/>
    </source>
</evidence>
<accession>A0A7I9VKJ5</accession>
<name>A0A7I9VKJ5_9BACT</name>
<evidence type="ECO:0000313" key="3">
    <source>
        <dbReference type="Proteomes" id="UP000503640"/>
    </source>
</evidence>
<organism evidence="2 3">
    <name type="scientific">Anaeromyxobacter diazotrophicus</name>
    <dbReference type="NCBI Taxonomy" id="2590199"/>
    <lineage>
        <taxon>Bacteria</taxon>
        <taxon>Pseudomonadati</taxon>
        <taxon>Myxococcota</taxon>
        <taxon>Myxococcia</taxon>
        <taxon>Myxococcales</taxon>
        <taxon>Cystobacterineae</taxon>
        <taxon>Anaeromyxobacteraceae</taxon>
        <taxon>Anaeromyxobacter</taxon>
    </lineage>
</organism>
<proteinExistence type="predicted"/>
<comment type="caution">
    <text evidence="2">The sequence shown here is derived from an EMBL/GenBank/DDBJ whole genome shotgun (WGS) entry which is preliminary data.</text>
</comment>
<keyword evidence="3" id="KW-1185">Reference proteome</keyword>
<dbReference type="Proteomes" id="UP000503640">
    <property type="component" value="Unassembled WGS sequence"/>
</dbReference>
<feature type="domain" description="Methylase-associated X1" evidence="1">
    <location>
        <begin position="9"/>
        <end position="111"/>
    </location>
</feature>